<evidence type="ECO:0000313" key="3">
    <source>
        <dbReference type="Proteomes" id="UP000886721"/>
    </source>
</evidence>
<dbReference type="Proteomes" id="UP000886721">
    <property type="component" value="Unassembled WGS sequence"/>
</dbReference>
<comment type="caution">
    <text evidence="2">The sequence shown here is derived from an EMBL/GenBank/DDBJ whole genome shotgun (WGS) entry which is preliminary data.</text>
</comment>
<protein>
    <submittedName>
        <fullName evidence="2">Uncharacterized protein</fullName>
    </submittedName>
</protein>
<dbReference type="InterPro" id="IPR032710">
    <property type="entry name" value="NTF2-like_dom_sf"/>
</dbReference>
<reference evidence="2" key="2">
    <citation type="submission" date="2021-04" db="EMBL/GenBank/DDBJ databases">
        <authorList>
            <person name="Gilroy R."/>
        </authorList>
    </citation>
    <scope>NUCLEOTIDE SEQUENCE</scope>
    <source>
        <strain evidence="2">CHK191-13928</strain>
    </source>
</reference>
<dbReference type="SUPFAM" id="SSF54427">
    <property type="entry name" value="NTF2-like"/>
    <property type="match status" value="1"/>
</dbReference>
<evidence type="ECO:0000256" key="1">
    <source>
        <dbReference type="SAM" id="Phobius"/>
    </source>
</evidence>
<dbReference type="AlphaFoldDB" id="A0A9D1WU75"/>
<feature type="transmembrane region" description="Helical" evidence="1">
    <location>
        <begin position="51"/>
        <end position="72"/>
    </location>
</feature>
<keyword evidence="1" id="KW-1133">Transmembrane helix</keyword>
<gene>
    <name evidence="2" type="ORF">H9735_04190</name>
</gene>
<sequence>MLWECSHKYHVRPEPEEAAAADPEAVEAVLEAAALTAEVILMADQEGNSMVAFLAQGVIIAAACSGSIVFAWKVRKAGKESKQQIKAYEKSDENWNYRKMQNYVEEGYYRIQECWRRQDPDYAKDYLSQSLLENWKVKLSWMAMRDEEEIQENVRLLSAKPVHVKNPEGIQEDVDIDNLYK</sequence>
<proteinExistence type="predicted"/>
<keyword evidence="1" id="KW-0812">Transmembrane</keyword>
<dbReference type="EMBL" id="DXEM01000012">
    <property type="protein sequence ID" value="HIX67313.1"/>
    <property type="molecule type" value="Genomic_DNA"/>
</dbReference>
<reference evidence="2" key="1">
    <citation type="journal article" date="2021" name="PeerJ">
        <title>Extensive microbial diversity within the chicken gut microbiome revealed by metagenomics and culture.</title>
        <authorList>
            <person name="Gilroy R."/>
            <person name="Ravi A."/>
            <person name="Getino M."/>
            <person name="Pursley I."/>
            <person name="Horton D.L."/>
            <person name="Alikhan N.F."/>
            <person name="Baker D."/>
            <person name="Gharbi K."/>
            <person name="Hall N."/>
            <person name="Watson M."/>
            <person name="Adriaenssens E.M."/>
            <person name="Foster-Nyarko E."/>
            <person name="Jarju S."/>
            <person name="Secka A."/>
            <person name="Antonio M."/>
            <person name="Oren A."/>
            <person name="Chaudhuri R.R."/>
            <person name="La Ragione R."/>
            <person name="Hildebrand F."/>
            <person name="Pallen M.J."/>
        </authorList>
    </citation>
    <scope>NUCLEOTIDE SEQUENCE</scope>
    <source>
        <strain evidence="2">CHK191-13928</strain>
    </source>
</reference>
<evidence type="ECO:0000313" key="2">
    <source>
        <dbReference type="EMBL" id="HIX67313.1"/>
    </source>
</evidence>
<name>A0A9D1WU75_9FIRM</name>
<organism evidence="2 3">
    <name type="scientific">Candidatus Anaerostipes excrementavium</name>
    <dbReference type="NCBI Taxonomy" id="2838463"/>
    <lineage>
        <taxon>Bacteria</taxon>
        <taxon>Bacillati</taxon>
        <taxon>Bacillota</taxon>
        <taxon>Clostridia</taxon>
        <taxon>Lachnospirales</taxon>
        <taxon>Lachnospiraceae</taxon>
        <taxon>Anaerostipes</taxon>
    </lineage>
</organism>
<keyword evidence="1" id="KW-0472">Membrane</keyword>
<accession>A0A9D1WU75</accession>